<sequence>MPPGRGVAKTAALHRAAANGVRVAYTSNDEANARLGYRPVTSQWSCPAELT</sequence>
<dbReference type="Proteomes" id="UP000614915">
    <property type="component" value="Unassembled WGS sequence"/>
</dbReference>
<accession>A0ABS0JQI0</accession>
<keyword evidence="2" id="KW-1185">Reference proteome</keyword>
<organism evidence="1 2">
    <name type="scientific">Micromonospora ureilytica</name>
    <dbReference type="NCBI Taxonomy" id="709868"/>
    <lineage>
        <taxon>Bacteria</taxon>
        <taxon>Bacillati</taxon>
        <taxon>Actinomycetota</taxon>
        <taxon>Actinomycetes</taxon>
        <taxon>Micromonosporales</taxon>
        <taxon>Micromonosporaceae</taxon>
        <taxon>Micromonospora</taxon>
    </lineage>
</organism>
<reference evidence="1 2" key="1">
    <citation type="submission" date="2020-11" db="EMBL/GenBank/DDBJ databases">
        <title>Sequencing the genomes of 1000 actinobacteria strains.</title>
        <authorList>
            <person name="Klenk H.-P."/>
        </authorList>
    </citation>
    <scope>NUCLEOTIDE SEQUENCE [LARGE SCALE GENOMIC DNA]</scope>
    <source>
        <strain evidence="1 2">DSM 101692</strain>
    </source>
</reference>
<evidence type="ECO:0000313" key="1">
    <source>
        <dbReference type="EMBL" id="MBG6069302.1"/>
    </source>
</evidence>
<name>A0ABS0JQI0_9ACTN</name>
<proteinExistence type="predicted"/>
<gene>
    <name evidence="1" type="ORF">IW248_005589</name>
</gene>
<protein>
    <submittedName>
        <fullName evidence="1">Uncharacterized protein</fullName>
    </submittedName>
</protein>
<dbReference type="EMBL" id="JADOTX010000001">
    <property type="protein sequence ID" value="MBG6069302.1"/>
    <property type="molecule type" value="Genomic_DNA"/>
</dbReference>
<comment type="caution">
    <text evidence="1">The sequence shown here is derived from an EMBL/GenBank/DDBJ whole genome shotgun (WGS) entry which is preliminary data.</text>
</comment>
<evidence type="ECO:0000313" key="2">
    <source>
        <dbReference type="Proteomes" id="UP000614915"/>
    </source>
</evidence>